<dbReference type="CDD" id="cd07765">
    <property type="entry name" value="KRAB_A-box"/>
    <property type="match status" value="1"/>
</dbReference>
<dbReference type="EMBL" id="JACASE010000014">
    <property type="protein sequence ID" value="KAF6410507.1"/>
    <property type="molecule type" value="Genomic_DNA"/>
</dbReference>
<protein>
    <recommendedName>
        <fullName evidence="2">KRAB domain-containing protein</fullName>
    </recommendedName>
</protein>
<dbReference type="InterPro" id="IPR036051">
    <property type="entry name" value="KRAB_dom_sf"/>
</dbReference>
<evidence type="ECO:0000256" key="1">
    <source>
        <dbReference type="SAM" id="MobiDB-lite"/>
    </source>
</evidence>
<feature type="region of interest" description="Disordered" evidence="1">
    <location>
        <begin position="39"/>
        <end position="69"/>
    </location>
</feature>
<dbReference type="AlphaFoldDB" id="A0A7J8CI43"/>
<proteinExistence type="predicted"/>
<feature type="domain" description="KRAB" evidence="2">
    <location>
        <begin position="1"/>
        <end position="69"/>
    </location>
</feature>
<name>A0A7J8CI43_ROUAE</name>
<reference evidence="3 4" key="1">
    <citation type="journal article" date="2020" name="Nature">
        <title>Six reference-quality genomes reveal evolution of bat adaptations.</title>
        <authorList>
            <person name="Jebb D."/>
            <person name="Huang Z."/>
            <person name="Pippel M."/>
            <person name="Hughes G.M."/>
            <person name="Lavrichenko K."/>
            <person name="Devanna P."/>
            <person name="Winkler S."/>
            <person name="Jermiin L.S."/>
            <person name="Skirmuntt E.C."/>
            <person name="Katzourakis A."/>
            <person name="Burkitt-Gray L."/>
            <person name="Ray D.A."/>
            <person name="Sullivan K.A.M."/>
            <person name="Roscito J.G."/>
            <person name="Kirilenko B.M."/>
            <person name="Davalos L.M."/>
            <person name="Corthals A.P."/>
            <person name="Power M.L."/>
            <person name="Jones G."/>
            <person name="Ransome R.D."/>
            <person name="Dechmann D.K.N."/>
            <person name="Locatelli A.G."/>
            <person name="Puechmaille S.J."/>
            <person name="Fedrigo O."/>
            <person name="Jarvis E.D."/>
            <person name="Hiller M."/>
            <person name="Vernes S.C."/>
            <person name="Myers E.W."/>
            <person name="Teeling E.C."/>
        </authorList>
    </citation>
    <scope>NUCLEOTIDE SEQUENCE [LARGE SCALE GENOMIC DNA]</scope>
    <source>
        <strain evidence="3">MRouAeg1</strain>
        <tissue evidence="3">Muscle</tissue>
    </source>
</reference>
<keyword evidence="4" id="KW-1185">Reference proteome</keyword>
<dbReference type="InterPro" id="IPR001909">
    <property type="entry name" value="KRAB"/>
</dbReference>
<gene>
    <name evidence="3" type="ORF">HJG63_009045</name>
</gene>
<sequence length="132" mass="14795">MAEEWGVLDEAQRFLYRDVMLENFALTASLDCWYGAKDEETPSEQRVSVERESQARTPKACPSTQKTHPCEKRVSSLKDILHLTELQAIYPGQKPHLGGVSRGTGSVKTLTSTKSMAVERKSSKWVQTGPRL</sequence>
<feature type="compositionally biased region" description="Polar residues" evidence="1">
    <location>
        <begin position="103"/>
        <end position="115"/>
    </location>
</feature>
<dbReference type="PROSITE" id="PS50805">
    <property type="entry name" value="KRAB"/>
    <property type="match status" value="1"/>
</dbReference>
<feature type="region of interest" description="Disordered" evidence="1">
    <location>
        <begin position="94"/>
        <end position="132"/>
    </location>
</feature>
<dbReference type="Gene3D" id="6.10.140.140">
    <property type="match status" value="1"/>
</dbReference>
<comment type="caution">
    <text evidence="3">The sequence shown here is derived from an EMBL/GenBank/DDBJ whole genome shotgun (WGS) entry which is preliminary data.</text>
</comment>
<dbReference type="Proteomes" id="UP000593571">
    <property type="component" value="Unassembled WGS sequence"/>
</dbReference>
<evidence type="ECO:0000313" key="3">
    <source>
        <dbReference type="EMBL" id="KAF6410507.1"/>
    </source>
</evidence>
<evidence type="ECO:0000259" key="2">
    <source>
        <dbReference type="PROSITE" id="PS50805"/>
    </source>
</evidence>
<dbReference type="SMART" id="SM00349">
    <property type="entry name" value="KRAB"/>
    <property type="match status" value="1"/>
</dbReference>
<organism evidence="3 4">
    <name type="scientific">Rousettus aegyptiacus</name>
    <name type="common">Egyptian fruit bat</name>
    <name type="synonym">Pteropus aegyptiacus</name>
    <dbReference type="NCBI Taxonomy" id="9407"/>
    <lineage>
        <taxon>Eukaryota</taxon>
        <taxon>Metazoa</taxon>
        <taxon>Chordata</taxon>
        <taxon>Craniata</taxon>
        <taxon>Vertebrata</taxon>
        <taxon>Euteleostomi</taxon>
        <taxon>Mammalia</taxon>
        <taxon>Eutheria</taxon>
        <taxon>Laurasiatheria</taxon>
        <taxon>Chiroptera</taxon>
        <taxon>Yinpterochiroptera</taxon>
        <taxon>Pteropodoidea</taxon>
        <taxon>Pteropodidae</taxon>
        <taxon>Rousettinae</taxon>
        <taxon>Rousettus</taxon>
    </lineage>
</organism>
<dbReference type="GO" id="GO:0006355">
    <property type="term" value="P:regulation of DNA-templated transcription"/>
    <property type="evidence" value="ECO:0007669"/>
    <property type="project" value="InterPro"/>
</dbReference>
<dbReference type="SUPFAM" id="SSF109640">
    <property type="entry name" value="KRAB domain (Kruppel-associated box)"/>
    <property type="match status" value="1"/>
</dbReference>
<accession>A0A7J8CI43</accession>
<dbReference type="Pfam" id="PF01352">
    <property type="entry name" value="KRAB"/>
    <property type="match status" value="1"/>
</dbReference>
<evidence type="ECO:0000313" key="4">
    <source>
        <dbReference type="Proteomes" id="UP000593571"/>
    </source>
</evidence>